<feature type="domain" description="PD-(D/E)XK endonuclease-like" evidence="1">
    <location>
        <begin position="586"/>
        <end position="855"/>
    </location>
</feature>
<dbReference type="InterPro" id="IPR011335">
    <property type="entry name" value="Restrct_endonuc-II-like"/>
</dbReference>
<organism evidence="2 3">
    <name type="scientific">Salinimicrobium marinum</name>
    <dbReference type="NCBI Taxonomy" id="680283"/>
    <lineage>
        <taxon>Bacteria</taxon>
        <taxon>Pseudomonadati</taxon>
        <taxon>Bacteroidota</taxon>
        <taxon>Flavobacteriia</taxon>
        <taxon>Flavobacteriales</taxon>
        <taxon>Flavobacteriaceae</taxon>
        <taxon>Salinimicrobium</taxon>
    </lineage>
</organism>
<dbReference type="Proteomes" id="UP000610456">
    <property type="component" value="Unassembled WGS sequence"/>
</dbReference>
<comment type="caution">
    <text evidence="2">The sequence shown here is derived from an EMBL/GenBank/DDBJ whole genome shotgun (WGS) entry which is preliminary data.</text>
</comment>
<dbReference type="Pfam" id="PF12705">
    <property type="entry name" value="PDDEXK_1"/>
    <property type="match status" value="1"/>
</dbReference>
<evidence type="ECO:0000313" key="3">
    <source>
        <dbReference type="Proteomes" id="UP000610456"/>
    </source>
</evidence>
<dbReference type="AlphaFoldDB" id="A0A918SKV4"/>
<gene>
    <name evidence="2" type="ORF">GCM10007103_30210</name>
</gene>
<protein>
    <recommendedName>
        <fullName evidence="1">PD-(D/E)XK endonuclease-like domain-containing protein</fullName>
    </recommendedName>
</protein>
<dbReference type="SUPFAM" id="SSF52980">
    <property type="entry name" value="Restriction endonuclease-like"/>
    <property type="match status" value="1"/>
</dbReference>
<sequence>MSIEDFAEDMSGLKAIDNTAALFEFYSVYLKCTPKDKVENFDTFASWAQTLLYDFNEIDRYLIDYRSFFDYLSDIQEINHWSVQEEKTPIMENYLSFWRKIPEYYEELKSSLEQQNLAYQGMVYRRASEKIESYIQQNKNPHIFLGFNALNNAEQEILQKMNASGVAEIFWDIDEVFLKDPQHDASLFMRRYQKEWLHYREQPFNYVSNNFSGNKNIKMIGVPGNVGQAKYVGELLAKLKPEDIGKTAVVLGDEGLLLPVLNSLPGNVEEINVTMGFPLTSAPVTSLFDQLLKMHSTASQELYYKDVIAISNHPLIQKVTSGFSRIISGKIQQENLVYFSRQTLINFIPEKYRELFSLCFEDWKNNPGLAVAQLQKLIFSIKDHLDKEKDQLTLEFLFQYNLLFNKLDNLLETYAHIKTIKSLSAIYKELVATQTVDFRGKPFTGLQLMGMLESRVLDFENVIITSVNEGVLPAGKSSNSFIPYDLKCSYNLPTYKEKDAVYTYHFYHLMQRAKNVYLLYNTESDGLSAGEKSRFLLQLEMEKQEAHHIQKLTVAPKVPAISRPLQSVEKTPEIIEKIKYLAGRGFSPSALTTYIRNPLDFYHQYILGIKDREEVEETVAYNTLGTVVHDTLEVFYKEWEKKQVSIDALKEAIKRTPDEIAVQFRKSYTQEPLTKGKNLLIFEVAKRYVVNLLKMDIRDLQEGNSLKVVEIESDLRTEIPVENLDFPVYIRGKVDRVDEFNGKVRVIDYKTGNVQQNQVEIADWEDLTTDYNKYGKTFQILTYACMLNEQQPFKKPIEAGIISFKNLQNGFLRFNKKDKPGRGASKNPDIDREVLEFYKTQLKKLIEEICDPETAFLEKEIPTSSW</sequence>
<dbReference type="InterPro" id="IPR027417">
    <property type="entry name" value="P-loop_NTPase"/>
</dbReference>
<dbReference type="Gene3D" id="3.90.320.10">
    <property type="match status" value="1"/>
</dbReference>
<dbReference type="EMBL" id="BMXB01000016">
    <property type="protein sequence ID" value="GHA47112.1"/>
    <property type="molecule type" value="Genomic_DNA"/>
</dbReference>
<proteinExistence type="predicted"/>
<dbReference type="InterPro" id="IPR011604">
    <property type="entry name" value="PDDEXK-like_dom_sf"/>
</dbReference>
<reference evidence="2" key="2">
    <citation type="submission" date="2020-09" db="EMBL/GenBank/DDBJ databases">
        <authorList>
            <person name="Sun Q."/>
            <person name="Kim S."/>
        </authorList>
    </citation>
    <scope>NUCLEOTIDE SEQUENCE</scope>
    <source>
        <strain evidence="2">KCTC 12719</strain>
    </source>
</reference>
<reference evidence="2" key="1">
    <citation type="journal article" date="2014" name="Int. J. Syst. Evol. Microbiol.">
        <title>Complete genome sequence of Corynebacterium casei LMG S-19264T (=DSM 44701T), isolated from a smear-ripened cheese.</title>
        <authorList>
            <consortium name="US DOE Joint Genome Institute (JGI-PGF)"/>
            <person name="Walter F."/>
            <person name="Albersmeier A."/>
            <person name="Kalinowski J."/>
            <person name="Ruckert C."/>
        </authorList>
    </citation>
    <scope>NUCLEOTIDE SEQUENCE</scope>
    <source>
        <strain evidence="2">KCTC 12719</strain>
    </source>
</reference>
<keyword evidence="3" id="KW-1185">Reference proteome</keyword>
<evidence type="ECO:0000313" key="2">
    <source>
        <dbReference type="EMBL" id="GHA47112.1"/>
    </source>
</evidence>
<accession>A0A918SKV4</accession>
<dbReference type="SUPFAM" id="SSF52540">
    <property type="entry name" value="P-loop containing nucleoside triphosphate hydrolases"/>
    <property type="match status" value="1"/>
</dbReference>
<dbReference type="InterPro" id="IPR038726">
    <property type="entry name" value="PDDEXK_AddAB-type"/>
</dbReference>
<name>A0A918SKV4_9FLAO</name>
<evidence type="ECO:0000259" key="1">
    <source>
        <dbReference type="Pfam" id="PF12705"/>
    </source>
</evidence>